<evidence type="ECO:0000256" key="1">
    <source>
        <dbReference type="SAM" id="Phobius"/>
    </source>
</evidence>
<dbReference type="EMBL" id="DRMN01000010">
    <property type="protein sequence ID" value="HFB54298.1"/>
    <property type="molecule type" value="Genomic_DNA"/>
</dbReference>
<feature type="transmembrane region" description="Helical" evidence="1">
    <location>
        <begin position="137"/>
        <end position="157"/>
    </location>
</feature>
<keyword evidence="1" id="KW-0812">Transmembrane</keyword>
<gene>
    <name evidence="2" type="ORF">ENJ46_00120</name>
</gene>
<dbReference type="Pfam" id="PF20599">
    <property type="entry name" value="DUF6796"/>
    <property type="match status" value="1"/>
</dbReference>
<feature type="transmembrane region" description="Helical" evidence="1">
    <location>
        <begin position="192"/>
        <end position="214"/>
    </location>
</feature>
<name>A0A7C3GKH9_9PROT</name>
<dbReference type="AlphaFoldDB" id="A0A7C3GKH9"/>
<feature type="transmembrane region" description="Helical" evidence="1">
    <location>
        <begin position="85"/>
        <end position="110"/>
    </location>
</feature>
<comment type="caution">
    <text evidence="2">The sequence shown here is derived from an EMBL/GenBank/DDBJ whole genome shotgun (WGS) entry which is preliminary data.</text>
</comment>
<proteinExistence type="predicted"/>
<organism evidence="2">
    <name type="scientific">Hellea balneolensis</name>
    <dbReference type="NCBI Taxonomy" id="287478"/>
    <lineage>
        <taxon>Bacteria</taxon>
        <taxon>Pseudomonadati</taxon>
        <taxon>Pseudomonadota</taxon>
        <taxon>Alphaproteobacteria</taxon>
        <taxon>Maricaulales</taxon>
        <taxon>Robiginitomaculaceae</taxon>
        <taxon>Hellea</taxon>
    </lineage>
</organism>
<dbReference type="InterPro" id="IPR046475">
    <property type="entry name" value="DUF6796"/>
</dbReference>
<keyword evidence="1" id="KW-0472">Membrane</keyword>
<dbReference type="Proteomes" id="UP000886042">
    <property type="component" value="Unassembled WGS sequence"/>
</dbReference>
<keyword evidence="1" id="KW-1133">Transmembrane helix</keyword>
<feature type="transmembrane region" description="Helical" evidence="1">
    <location>
        <begin position="54"/>
        <end position="78"/>
    </location>
</feature>
<feature type="transmembrane region" description="Helical" evidence="1">
    <location>
        <begin position="12"/>
        <end position="34"/>
    </location>
</feature>
<sequence length="218" mass="23773">MTHFKLMKNLARLSILGALIMIVGDYLLFLTPWVSGKDFNSINAMRTMSEPRLMWGGIAGPISALAYAAGSCVFYVALKQHNKIIAALISIFSVITYGLVGAAHCLFAVIGFGGTEYAAGTEAGQIQENVTSMVETMSNMISVTALLSSVLLIYMIVRHTTAFPKWILVVMPLTLTLIQPLITPFVPYPLGSIIIGGWPNWAAVIFFACLLIVWRKRA</sequence>
<reference evidence="2" key="1">
    <citation type="journal article" date="2020" name="mSystems">
        <title>Genome- and Community-Level Interaction Insights into Carbon Utilization and Element Cycling Functions of Hydrothermarchaeota in Hydrothermal Sediment.</title>
        <authorList>
            <person name="Zhou Z."/>
            <person name="Liu Y."/>
            <person name="Xu W."/>
            <person name="Pan J."/>
            <person name="Luo Z.H."/>
            <person name="Li M."/>
        </authorList>
    </citation>
    <scope>NUCLEOTIDE SEQUENCE [LARGE SCALE GENOMIC DNA]</scope>
    <source>
        <strain evidence="2">HyVt-489</strain>
    </source>
</reference>
<feature type="transmembrane region" description="Helical" evidence="1">
    <location>
        <begin position="166"/>
        <end position="186"/>
    </location>
</feature>
<accession>A0A7C3GKH9</accession>
<evidence type="ECO:0000313" key="2">
    <source>
        <dbReference type="EMBL" id="HFB54298.1"/>
    </source>
</evidence>
<protein>
    <submittedName>
        <fullName evidence="2">DUF4386 family protein</fullName>
    </submittedName>
</protein>